<accession>T1I3K1</accession>
<dbReference type="PANTHER" id="PTHR48287:SF1">
    <property type="entry name" value="ARM REPEAT SUPERFAMILY PROTEIN"/>
    <property type="match status" value="1"/>
</dbReference>
<feature type="compositionally biased region" description="Acidic residues" evidence="4">
    <location>
        <begin position="1135"/>
        <end position="1145"/>
    </location>
</feature>
<dbReference type="VEuPathDB" id="VectorBase:RPRC010870"/>
<dbReference type="HOGENOM" id="CLU_003753_0_1_1"/>
<feature type="region of interest" description="Disordered" evidence="4">
    <location>
        <begin position="1129"/>
        <end position="1174"/>
    </location>
</feature>
<reference evidence="7" key="1">
    <citation type="submission" date="2015-05" db="UniProtKB">
        <authorList>
            <consortium name="EnsemblMetazoa"/>
        </authorList>
    </citation>
    <scope>IDENTIFICATION</scope>
</reference>
<feature type="compositionally biased region" description="Basic residues" evidence="4">
    <location>
        <begin position="1"/>
        <end position="17"/>
    </location>
</feature>
<dbReference type="Gene3D" id="1.25.10.10">
    <property type="entry name" value="Leucine-rich Repeat Variant"/>
    <property type="match status" value="1"/>
</dbReference>
<evidence type="ECO:0000256" key="4">
    <source>
        <dbReference type="SAM" id="MobiDB-lite"/>
    </source>
</evidence>
<feature type="domain" description="RRP12 N-terminal HEAT" evidence="6">
    <location>
        <begin position="106"/>
        <end position="339"/>
    </location>
</feature>
<comment type="subcellular location">
    <subcellularLocation>
        <location evidence="1">Nucleus</location>
    </subcellularLocation>
</comment>
<dbReference type="EnsemblMetazoa" id="RPRC010870-RA">
    <property type="protein sequence ID" value="RPRC010870-PA"/>
    <property type="gene ID" value="RPRC010870"/>
</dbReference>
<feature type="domain" description="RRP12 HEAT" evidence="5">
    <location>
        <begin position="411"/>
        <end position="676"/>
    </location>
</feature>
<dbReference type="InterPro" id="IPR057860">
    <property type="entry name" value="HEAT_RRP12_N"/>
</dbReference>
<dbReference type="InterPro" id="IPR016024">
    <property type="entry name" value="ARM-type_fold"/>
</dbReference>
<dbReference type="SUPFAM" id="SSF48371">
    <property type="entry name" value="ARM repeat"/>
    <property type="match status" value="1"/>
</dbReference>
<dbReference type="OMA" id="PDQMKHR"/>
<comment type="similarity">
    <text evidence="2">Belongs to the RRP12 family.</text>
</comment>
<protein>
    <submittedName>
        <fullName evidence="7">NUC173 domain-containing protein</fullName>
    </submittedName>
</protein>
<keyword evidence="8" id="KW-1185">Reference proteome</keyword>
<feature type="region of interest" description="Disordered" evidence="4">
    <location>
        <begin position="1"/>
        <end position="28"/>
    </location>
</feature>
<feature type="compositionally biased region" description="Acidic residues" evidence="4">
    <location>
        <begin position="1162"/>
        <end position="1174"/>
    </location>
</feature>
<evidence type="ECO:0000259" key="6">
    <source>
        <dbReference type="Pfam" id="PF25772"/>
    </source>
</evidence>
<evidence type="ECO:0000256" key="3">
    <source>
        <dbReference type="ARBA" id="ARBA00023242"/>
    </source>
</evidence>
<organism evidence="7 8">
    <name type="scientific">Rhodnius prolixus</name>
    <name type="common">Triatomid bug</name>
    <dbReference type="NCBI Taxonomy" id="13249"/>
    <lineage>
        <taxon>Eukaryota</taxon>
        <taxon>Metazoa</taxon>
        <taxon>Ecdysozoa</taxon>
        <taxon>Arthropoda</taxon>
        <taxon>Hexapoda</taxon>
        <taxon>Insecta</taxon>
        <taxon>Pterygota</taxon>
        <taxon>Neoptera</taxon>
        <taxon>Paraneoptera</taxon>
        <taxon>Hemiptera</taxon>
        <taxon>Heteroptera</taxon>
        <taxon>Panheteroptera</taxon>
        <taxon>Cimicomorpha</taxon>
        <taxon>Reduviidae</taxon>
        <taxon>Triatominae</taxon>
        <taxon>Rhodnius</taxon>
    </lineage>
</organism>
<dbReference type="GO" id="GO:0005634">
    <property type="term" value="C:nucleus"/>
    <property type="evidence" value="ECO:0007669"/>
    <property type="project" value="UniProtKB-SubCell"/>
</dbReference>
<evidence type="ECO:0000256" key="1">
    <source>
        <dbReference type="ARBA" id="ARBA00004123"/>
    </source>
</evidence>
<name>T1I3K1_RHOPR</name>
<proteinExistence type="inferred from homology"/>
<keyword evidence="3" id="KW-0539">Nucleus</keyword>
<dbReference type="PANTHER" id="PTHR48287">
    <property type="entry name" value="ARM REPEAT SUPERFAMILY PROTEIN"/>
    <property type="match status" value="1"/>
</dbReference>
<dbReference type="Pfam" id="PF25772">
    <property type="entry name" value="HEAT_RRP12_N"/>
    <property type="match status" value="1"/>
</dbReference>
<dbReference type="InterPro" id="IPR012978">
    <property type="entry name" value="HEAT_RRP12"/>
</dbReference>
<feature type="region of interest" description="Disordered" evidence="4">
    <location>
        <begin position="1012"/>
        <end position="1031"/>
    </location>
</feature>
<evidence type="ECO:0000259" key="5">
    <source>
        <dbReference type="Pfam" id="PF08161"/>
    </source>
</evidence>
<dbReference type="Pfam" id="PF08161">
    <property type="entry name" value="RRP12_HEAT"/>
    <property type="match status" value="1"/>
</dbReference>
<feature type="compositionally biased region" description="Polar residues" evidence="4">
    <location>
        <begin position="18"/>
        <end position="27"/>
    </location>
</feature>
<dbReference type="EMBL" id="ACPB03021980">
    <property type="status" value="NOT_ANNOTATED_CDS"/>
    <property type="molecule type" value="Genomic_DNA"/>
</dbReference>
<dbReference type="eggNOG" id="KOG1248">
    <property type="taxonomic scope" value="Eukaryota"/>
</dbReference>
<dbReference type="InParanoid" id="T1I3K1"/>
<dbReference type="InterPro" id="IPR011989">
    <property type="entry name" value="ARM-like"/>
</dbReference>
<dbReference type="FunCoup" id="T1I3K1">
    <property type="interactions" value="1206"/>
</dbReference>
<dbReference type="InterPro" id="IPR052087">
    <property type="entry name" value="RRP12"/>
</dbReference>
<evidence type="ECO:0000313" key="7">
    <source>
        <dbReference type="EnsemblMetazoa" id="RPRC010870-PA"/>
    </source>
</evidence>
<feature type="region of interest" description="Disordered" evidence="4">
    <location>
        <begin position="1046"/>
        <end position="1072"/>
    </location>
</feature>
<dbReference type="Proteomes" id="UP000015103">
    <property type="component" value="Unassembled WGS sequence"/>
</dbReference>
<evidence type="ECO:0000313" key="8">
    <source>
        <dbReference type="Proteomes" id="UP000015103"/>
    </source>
</evidence>
<sequence>MAKFRKRVNTKGKRWKKGQSSSSNPSIQKYREAAQSRFFGPVEGESNLTQDALQKHNAFVGGEIEENNDVELESFGSKTYKTFDTFASDWSCVSNQSFSRYVQKFRSDSDMHKSMLAVLAAITEIIKEKGGTESSTEYFAALMTSLNSSENDNDSIAAILNLLSMCIKSTPQSVLQIKFADTSSILINLLAKYSQSEKVPIIRSLLGCLSVLLRAQEAAVWNVSSTLQILDSILTFIIFSKPKIRKAAQYGIAVIVKNSKITPNALGHIAKHCIRLVESVTTGGVTTTLHVLTLLKEIMHKFPKNEMKECCESVLKVMTMKNILLTSCGMQALHGMLENRPAPNCLPAHRNARLISALYNYQPPSDDIQPMQAWLVTMQQAYINLARTDISLCMANIVKLFRQLTELYHGQRPDIMTAVTYCLQAIMTECVAPAAHAKPKFNQPISEIACILEDLLTHKVGTALPHILHLLSAFFKECGEHCAELLTPCLKSVAELRDNTEFTYKSELENTVGSAIRTMGPQIVIDTVPFKITPGDRQFKRSWLLPVFKDNIKNATLKCFVDRFLPLAAVCRNEGDRLKKVNDQIGAVSYDLLQSQIWALLPSFSAHPTDISTSFGSLAKTLGGLLNSRKDLRLIILSTLRKLITHSLETDNKGDIATMGKYAKNYLPILFNIYMTKVTGSDEEGARLATLETIKVYLKISEKVLTKELFDRALEKVQNKESEEFIKENVMDLLKALLPYQQDQDIAKLYNEVIAKIKETDNHKEQKKYYRLLEEILIADSESCVQFLNANIDQINELVLGSLNKSATNSKGARLRCLFELLKRTENPISLLDTVLPEAILCVKDINNRCRETAFQILGHIAKNVDYKDYINILIAGLAGNPTMTSCSLLALAAIVYYIKDSLDPVIEEQLLYNVGLLAVCNTREIASTALSFIKVYLSTFSREKVFKYLPQLIKVLSNMAEDCKRHSRTKTRDILARLVRWFGGESLLKLVPNKDETLRTRIRNLAKIQIRHQKKRESDRQSKATTDISTFTIGNKQKSIEEILNESDSDLPLDDDEVEENERPKKKNKQKTWIAENADEIVDFTDIRASHKITGTKPGSNLAIPTLKKAKPKSDFKTAPDGRLIIMDDKAQDMEEDDDDDDIDFSNRKKKKKKQVIPGFEDSDDDYEPSDDDVLTKTTAAGLGLKRALSVSTLNSSTNTNKYRAGGTGIHRPIKKAVNKKEKRKKGGAEYKAIKAKGDIKRKGKPDPYAYLPLRRDALNKRKRMKNMAQVKNILKAAKTGANIGRKFKMKKK</sequence>
<feature type="compositionally biased region" description="Acidic residues" evidence="4">
    <location>
        <begin position="1046"/>
        <end position="1061"/>
    </location>
</feature>
<dbReference type="STRING" id="13249.T1I3K1"/>
<evidence type="ECO:0000256" key="2">
    <source>
        <dbReference type="ARBA" id="ARBA00007690"/>
    </source>
</evidence>